<accession>A0A6A5W0G9</accession>
<evidence type="ECO:0000313" key="2">
    <source>
        <dbReference type="EMBL" id="KAF1994677.1"/>
    </source>
</evidence>
<dbReference type="EMBL" id="ML977653">
    <property type="protein sequence ID" value="KAF1994677.1"/>
    <property type="molecule type" value="Genomic_DNA"/>
</dbReference>
<evidence type="ECO:0000313" key="3">
    <source>
        <dbReference type="Proteomes" id="UP000799779"/>
    </source>
</evidence>
<feature type="region of interest" description="Disordered" evidence="1">
    <location>
        <begin position="1"/>
        <end position="116"/>
    </location>
</feature>
<name>A0A6A5W0G9_9PLEO</name>
<gene>
    <name evidence="2" type="ORF">P154DRAFT_581533</name>
</gene>
<feature type="compositionally biased region" description="Pro residues" evidence="1">
    <location>
        <begin position="98"/>
        <end position="116"/>
    </location>
</feature>
<feature type="compositionally biased region" description="Basic residues" evidence="1">
    <location>
        <begin position="1"/>
        <end position="26"/>
    </location>
</feature>
<evidence type="ECO:0000256" key="1">
    <source>
        <dbReference type="SAM" id="MobiDB-lite"/>
    </source>
</evidence>
<protein>
    <submittedName>
        <fullName evidence="2">Uncharacterized protein</fullName>
    </submittedName>
</protein>
<dbReference type="Proteomes" id="UP000799779">
    <property type="component" value="Unassembled WGS sequence"/>
</dbReference>
<reference evidence="2" key="1">
    <citation type="journal article" date="2020" name="Stud. Mycol.">
        <title>101 Dothideomycetes genomes: a test case for predicting lifestyles and emergence of pathogens.</title>
        <authorList>
            <person name="Haridas S."/>
            <person name="Albert R."/>
            <person name="Binder M."/>
            <person name="Bloem J."/>
            <person name="Labutti K."/>
            <person name="Salamov A."/>
            <person name="Andreopoulos B."/>
            <person name="Baker S."/>
            <person name="Barry K."/>
            <person name="Bills G."/>
            <person name="Bluhm B."/>
            <person name="Cannon C."/>
            <person name="Castanera R."/>
            <person name="Culley D."/>
            <person name="Daum C."/>
            <person name="Ezra D."/>
            <person name="Gonzalez J."/>
            <person name="Henrissat B."/>
            <person name="Kuo A."/>
            <person name="Liang C."/>
            <person name="Lipzen A."/>
            <person name="Lutzoni F."/>
            <person name="Magnuson J."/>
            <person name="Mondo S."/>
            <person name="Nolan M."/>
            <person name="Ohm R."/>
            <person name="Pangilinan J."/>
            <person name="Park H.-J."/>
            <person name="Ramirez L."/>
            <person name="Alfaro M."/>
            <person name="Sun H."/>
            <person name="Tritt A."/>
            <person name="Yoshinaga Y."/>
            <person name="Zwiers L.-H."/>
            <person name="Turgeon B."/>
            <person name="Goodwin S."/>
            <person name="Spatafora J."/>
            <person name="Crous P."/>
            <person name="Grigoriev I."/>
        </authorList>
    </citation>
    <scope>NUCLEOTIDE SEQUENCE</scope>
    <source>
        <strain evidence="2">CBS 123094</strain>
    </source>
</reference>
<sequence length="116" mass="12774">MKPKPKPKKKSKKGSTRPKRKSKKRKMDFCASDSDDSDDNTSSIELPRRGGNDSDGSNTMVESGTENEDPGIPKNSFESDELEYLQQPALGFPMAHPISPPMPPPMPPQAYFQGPP</sequence>
<feature type="compositionally biased region" description="Polar residues" evidence="1">
    <location>
        <begin position="54"/>
        <end position="64"/>
    </location>
</feature>
<dbReference type="AlphaFoldDB" id="A0A6A5W0G9"/>
<proteinExistence type="predicted"/>
<organism evidence="2 3">
    <name type="scientific">Amniculicola lignicola CBS 123094</name>
    <dbReference type="NCBI Taxonomy" id="1392246"/>
    <lineage>
        <taxon>Eukaryota</taxon>
        <taxon>Fungi</taxon>
        <taxon>Dikarya</taxon>
        <taxon>Ascomycota</taxon>
        <taxon>Pezizomycotina</taxon>
        <taxon>Dothideomycetes</taxon>
        <taxon>Pleosporomycetidae</taxon>
        <taxon>Pleosporales</taxon>
        <taxon>Amniculicolaceae</taxon>
        <taxon>Amniculicola</taxon>
    </lineage>
</organism>
<keyword evidence="3" id="KW-1185">Reference proteome</keyword>